<dbReference type="SUPFAM" id="SSF55874">
    <property type="entry name" value="ATPase domain of HSP90 chaperone/DNA topoisomerase II/histidine kinase"/>
    <property type="match status" value="1"/>
</dbReference>
<dbReference type="InterPro" id="IPR003594">
    <property type="entry name" value="HATPase_dom"/>
</dbReference>
<evidence type="ECO:0000256" key="7">
    <source>
        <dbReference type="ARBA" id="ARBA00022840"/>
    </source>
</evidence>
<dbReference type="InterPro" id="IPR005467">
    <property type="entry name" value="His_kinase_dom"/>
</dbReference>
<dbReference type="InterPro" id="IPR035965">
    <property type="entry name" value="PAS-like_dom_sf"/>
</dbReference>
<dbReference type="CDD" id="cd00130">
    <property type="entry name" value="PAS"/>
    <property type="match status" value="3"/>
</dbReference>
<evidence type="ECO:0000256" key="2">
    <source>
        <dbReference type="ARBA" id="ARBA00012438"/>
    </source>
</evidence>
<feature type="domain" description="PAS" evidence="10">
    <location>
        <begin position="260"/>
        <end position="308"/>
    </location>
</feature>
<dbReference type="Pfam" id="PF02518">
    <property type="entry name" value="HATPase_c"/>
    <property type="match status" value="1"/>
</dbReference>
<organism evidence="12 13">
    <name type="scientific">Pirellula staleyi (strain ATCC 27377 / DSM 6068 / ICPB 4128)</name>
    <name type="common">Pirella staleyi</name>
    <dbReference type="NCBI Taxonomy" id="530564"/>
    <lineage>
        <taxon>Bacteria</taxon>
        <taxon>Pseudomonadati</taxon>
        <taxon>Planctomycetota</taxon>
        <taxon>Planctomycetia</taxon>
        <taxon>Pirellulales</taxon>
        <taxon>Pirellulaceae</taxon>
        <taxon>Pirellula</taxon>
    </lineage>
</organism>
<dbReference type="NCBIfam" id="TIGR00229">
    <property type="entry name" value="sensory_box"/>
    <property type="match status" value="3"/>
</dbReference>
<accession>D2R9I9</accession>
<dbReference type="CDD" id="cd00082">
    <property type="entry name" value="HisKA"/>
    <property type="match status" value="1"/>
</dbReference>
<dbReference type="Pfam" id="PF08447">
    <property type="entry name" value="PAS_3"/>
    <property type="match status" value="1"/>
</dbReference>
<dbReference type="SMART" id="SM00091">
    <property type="entry name" value="PAS"/>
    <property type="match status" value="3"/>
</dbReference>
<dbReference type="InterPro" id="IPR036890">
    <property type="entry name" value="HATPase_C_sf"/>
</dbReference>
<dbReference type="GO" id="GO:0000155">
    <property type="term" value="F:phosphorelay sensor kinase activity"/>
    <property type="evidence" value="ECO:0007669"/>
    <property type="project" value="InterPro"/>
</dbReference>
<dbReference type="InterPro" id="IPR013655">
    <property type="entry name" value="PAS_fold_3"/>
</dbReference>
<dbReference type="Gene3D" id="3.30.565.10">
    <property type="entry name" value="Histidine kinase-like ATPase, C-terminal domain"/>
    <property type="match status" value="1"/>
</dbReference>
<evidence type="ECO:0000256" key="4">
    <source>
        <dbReference type="ARBA" id="ARBA00022679"/>
    </source>
</evidence>
<dbReference type="EC" id="2.7.13.3" evidence="2"/>
<dbReference type="InterPro" id="IPR004358">
    <property type="entry name" value="Sig_transdc_His_kin-like_C"/>
</dbReference>
<dbReference type="eggNOG" id="COG4191">
    <property type="taxonomic scope" value="Bacteria"/>
</dbReference>
<protein>
    <recommendedName>
        <fullName evidence="2">histidine kinase</fullName>
        <ecNumber evidence="2">2.7.13.3</ecNumber>
    </recommendedName>
</protein>
<dbReference type="InterPro" id="IPR036097">
    <property type="entry name" value="HisK_dim/P_sf"/>
</dbReference>
<proteinExistence type="predicted"/>
<reference evidence="12 13" key="1">
    <citation type="journal article" date="2009" name="Stand. Genomic Sci.">
        <title>Complete genome sequence of Pirellula staleyi type strain (ATCC 27377).</title>
        <authorList>
            <person name="Clum A."/>
            <person name="Tindall B.J."/>
            <person name="Sikorski J."/>
            <person name="Ivanova N."/>
            <person name="Mavrommatis K."/>
            <person name="Lucas S."/>
            <person name="Glavina del Rio T."/>
            <person name="Nolan M."/>
            <person name="Chen F."/>
            <person name="Tice H."/>
            <person name="Pitluck S."/>
            <person name="Cheng J.F."/>
            <person name="Chertkov O."/>
            <person name="Brettin T."/>
            <person name="Han C."/>
            <person name="Detter J.C."/>
            <person name="Kuske C."/>
            <person name="Bruce D."/>
            <person name="Goodwin L."/>
            <person name="Ovchinikova G."/>
            <person name="Pati A."/>
            <person name="Mikhailova N."/>
            <person name="Chen A."/>
            <person name="Palaniappan K."/>
            <person name="Land M."/>
            <person name="Hauser L."/>
            <person name="Chang Y.J."/>
            <person name="Jeffries C.D."/>
            <person name="Chain P."/>
            <person name="Rohde M."/>
            <person name="Goker M."/>
            <person name="Bristow J."/>
            <person name="Eisen J.A."/>
            <person name="Markowitz V."/>
            <person name="Hugenholtz P."/>
            <person name="Kyrpides N.C."/>
            <person name="Klenk H.P."/>
            <person name="Lapidus A."/>
        </authorList>
    </citation>
    <scope>NUCLEOTIDE SEQUENCE [LARGE SCALE GENOMIC DNA]</scope>
    <source>
        <strain evidence="13">ATCC 27377 / DSM 6068 / ICPB 4128</strain>
    </source>
</reference>
<dbReference type="Gene3D" id="2.10.70.100">
    <property type="match status" value="1"/>
</dbReference>
<evidence type="ECO:0000259" key="9">
    <source>
        <dbReference type="PROSITE" id="PS50109"/>
    </source>
</evidence>
<evidence type="ECO:0000259" key="10">
    <source>
        <dbReference type="PROSITE" id="PS50112"/>
    </source>
</evidence>
<keyword evidence="4" id="KW-0808">Transferase</keyword>
<dbReference type="KEGG" id="psl:Psta_3075"/>
<dbReference type="InterPro" id="IPR001610">
    <property type="entry name" value="PAC"/>
</dbReference>
<dbReference type="SUPFAM" id="SSF47384">
    <property type="entry name" value="Homodimeric domain of signal transducing histidine kinase"/>
    <property type="match status" value="1"/>
</dbReference>
<evidence type="ECO:0000256" key="8">
    <source>
        <dbReference type="ARBA" id="ARBA00023012"/>
    </source>
</evidence>
<dbReference type="PROSITE" id="PS50113">
    <property type="entry name" value="PAC"/>
    <property type="match status" value="2"/>
</dbReference>
<evidence type="ECO:0000256" key="5">
    <source>
        <dbReference type="ARBA" id="ARBA00022741"/>
    </source>
</evidence>
<keyword evidence="6 12" id="KW-0418">Kinase</keyword>
<dbReference type="HOGENOM" id="CLU_000445_114_39_0"/>
<keyword evidence="7" id="KW-0067">ATP-binding</keyword>
<dbReference type="SMART" id="SM00086">
    <property type="entry name" value="PAC"/>
    <property type="match status" value="3"/>
</dbReference>
<dbReference type="PANTHER" id="PTHR43065:SF46">
    <property type="entry name" value="C4-DICARBOXYLATE TRANSPORT SENSOR PROTEIN DCTB"/>
    <property type="match status" value="1"/>
</dbReference>
<comment type="catalytic activity">
    <reaction evidence="1">
        <text>ATP + protein L-histidine = ADP + protein N-phospho-L-histidine.</text>
        <dbReference type="EC" id="2.7.13.3"/>
    </reaction>
</comment>
<feature type="domain" description="Histidine kinase" evidence="9">
    <location>
        <begin position="533"/>
        <end position="749"/>
    </location>
</feature>
<dbReference type="SUPFAM" id="SSF55785">
    <property type="entry name" value="PYP-like sensor domain (PAS domain)"/>
    <property type="match status" value="3"/>
</dbReference>
<dbReference type="Gene3D" id="1.10.287.130">
    <property type="match status" value="1"/>
</dbReference>
<feature type="domain" description="PAC" evidence="11">
    <location>
        <begin position="461"/>
        <end position="513"/>
    </location>
</feature>
<feature type="domain" description="PAC" evidence="11">
    <location>
        <begin position="205"/>
        <end position="259"/>
    </location>
</feature>
<feature type="domain" description="PAS" evidence="10">
    <location>
        <begin position="134"/>
        <end position="204"/>
    </location>
</feature>
<dbReference type="AlphaFoldDB" id="D2R9I9"/>
<sequence length="753" mass="84732">MDLDSFSVNDSTAHRALLATGTGIWKWCLVERCEHWHASLRKALEPCFSIPISDTPSLFSLLHPRSAQLLRDSLTQIERNDESIDLTLDLECSASHGTQLRLQAGIDPQDRRQVWAVCHVAKNSVGAELERDTSLDVFASIIDCAVDAIISKSVDGTIRTWNTGAEHLFGYRAEEVIGKPITLLIPPDRLNEEEDILRRIWRGERVLNFESIRRRKDGTDVNVSLTISPIKNQAGVIIGASKVVRNITEQVKTEAKLRESEERFRILFESSPTAILLSNDRAEYIDANPAYEQISGYTAEELYGKTAIDLGTLPPDSDFQTHAMEQLNATGRLDNIEVTGPTKYGNLITVLFSTREIEVAGRREFLTVLLDISERVRAEAALRKSEERLAEAQRIAHLGDWSWNTLTDEIHWSDEVYRIFGHEPKSFTPRFRHEFIQAVHAEDQTRVASAMFESLENKERFSIEHRIHQVDGTERFVRLVGQVTQDPAESAFVLLGTIQDITDLKNAEQQAMVLRNQVAHAGRIATMGEMAAGIAHELNQPLSAIELYAEGCQRALEMGVLSTEEQLSKLVEIASLADRCGEIIRRLRLFAMNRDSNWSPIDLTEVVKASIEFMGYELQKSQTRCVVQISEEPLLVSADSIELQQVFLNLIKNAIESQELSNPKDRRIEIIVKASTDKRISVIIRDNGCGMQPHQLARIFNPFYTTKSAGLGMGLKICQTIIRSLRGEIVCQSEPGVGTTFEIVLPVVRRRMK</sequence>
<keyword evidence="5" id="KW-0547">Nucleotide-binding</keyword>
<dbReference type="CDD" id="cd00075">
    <property type="entry name" value="HATPase"/>
    <property type="match status" value="1"/>
</dbReference>
<dbReference type="SMART" id="SM00387">
    <property type="entry name" value="HATPase_c"/>
    <property type="match status" value="1"/>
</dbReference>
<name>D2R9I9_PIRSD</name>
<evidence type="ECO:0000313" key="12">
    <source>
        <dbReference type="EMBL" id="ADB17739.1"/>
    </source>
</evidence>
<dbReference type="PROSITE" id="PS50112">
    <property type="entry name" value="PAS"/>
    <property type="match status" value="2"/>
</dbReference>
<dbReference type="eggNOG" id="COG3829">
    <property type="taxonomic scope" value="Bacteria"/>
</dbReference>
<keyword evidence="13" id="KW-1185">Reference proteome</keyword>
<dbReference type="PROSITE" id="PS50109">
    <property type="entry name" value="HIS_KIN"/>
    <property type="match status" value="1"/>
</dbReference>
<dbReference type="Pfam" id="PF00512">
    <property type="entry name" value="HisKA"/>
    <property type="match status" value="1"/>
</dbReference>
<dbReference type="Pfam" id="PF13188">
    <property type="entry name" value="PAS_8"/>
    <property type="match status" value="1"/>
</dbReference>
<dbReference type="Proteomes" id="UP000001887">
    <property type="component" value="Chromosome"/>
</dbReference>
<dbReference type="PANTHER" id="PTHR43065">
    <property type="entry name" value="SENSOR HISTIDINE KINASE"/>
    <property type="match status" value="1"/>
</dbReference>
<evidence type="ECO:0000256" key="1">
    <source>
        <dbReference type="ARBA" id="ARBA00000085"/>
    </source>
</evidence>
<dbReference type="InterPro" id="IPR000014">
    <property type="entry name" value="PAS"/>
</dbReference>
<dbReference type="EMBL" id="CP001848">
    <property type="protein sequence ID" value="ADB17739.1"/>
    <property type="molecule type" value="Genomic_DNA"/>
</dbReference>
<dbReference type="Pfam" id="PF13426">
    <property type="entry name" value="PAS_9"/>
    <property type="match status" value="1"/>
</dbReference>
<keyword evidence="3" id="KW-0597">Phosphoprotein</keyword>
<gene>
    <name evidence="12" type="ordered locus">Psta_3075</name>
</gene>
<evidence type="ECO:0000256" key="3">
    <source>
        <dbReference type="ARBA" id="ARBA00022553"/>
    </source>
</evidence>
<evidence type="ECO:0000259" key="11">
    <source>
        <dbReference type="PROSITE" id="PS50113"/>
    </source>
</evidence>
<dbReference type="Gene3D" id="3.30.450.20">
    <property type="entry name" value="PAS domain"/>
    <property type="match status" value="3"/>
</dbReference>
<evidence type="ECO:0000313" key="13">
    <source>
        <dbReference type="Proteomes" id="UP000001887"/>
    </source>
</evidence>
<dbReference type="InterPro" id="IPR000700">
    <property type="entry name" value="PAS-assoc_C"/>
</dbReference>
<keyword evidence="8" id="KW-0902">Two-component regulatory system</keyword>
<dbReference type="InterPro" id="IPR003661">
    <property type="entry name" value="HisK_dim/P_dom"/>
</dbReference>
<dbReference type="SMART" id="SM00388">
    <property type="entry name" value="HisKA"/>
    <property type="match status" value="1"/>
</dbReference>
<dbReference type="STRING" id="530564.Psta_3075"/>
<evidence type="ECO:0000256" key="6">
    <source>
        <dbReference type="ARBA" id="ARBA00022777"/>
    </source>
</evidence>
<dbReference type="PRINTS" id="PR00344">
    <property type="entry name" value="BCTRLSENSOR"/>
</dbReference>